<gene>
    <name evidence="1" type="ORF">HNR06_001630</name>
</gene>
<dbReference type="Proteomes" id="UP000584931">
    <property type="component" value="Unassembled WGS sequence"/>
</dbReference>
<evidence type="ECO:0000313" key="1">
    <source>
        <dbReference type="EMBL" id="NYH52041.1"/>
    </source>
</evidence>
<protein>
    <submittedName>
        <fullName evidence="1">Uncharacterized protein</fullName>
    </submittedName>
</protein>
<dbReference type="RefSeq" id="WP_179809664.1">
    <property type="nucleotide sequence ID" value="NZ_JACCHL010000001.1"/>
</dbReference>
<dbReference type="EMBL" id="JACCHL010000001">
    <property type="protein sequence ID" value="NYH52041.1"/>
    <property type="molecule type" value="Genomic_DNA"/>
</dbReference>
<accession>A0A7Y9XA58</accession>
<evidence type="ECO:0000313" key="2">
    <source>
        <dbReference type="Proteomes" id="UP000584931"/>
    </source>
</evidence>
<sequence>MSLEAIYGTQPELLPRSMVRLAVDRSSGRRCWKARSDIEIIGLDSYVLLARESIRRFPWKPDTSIDWDSLPEGMDIWSSSSEDASLDSFTPQVFPDPGDLVFFWEPISVPSVKVKAKEAPVYHEDIEEAFSNFWVYSIEGSVLVEKSFSGVMTASKIPPHDLFAQNIF</sequence>
<name>A0A7Y9XA58_9ACTN</name>
<reference evidence="1 2" key="1">
    <citation type="submission" date="2020-07" db="EMBL/GenBank/DDBJ databases">
        <title>Sequencing the genomes of 1000 actinobacteria strains.</title>
        <authorList>
            <person name="Klenk H.-P."/>
        </authorList>
    </citation>
    <scope>NUCLEOTIDE SEQUENCE [LARGE SCALE GENOMIC DNA]</scope>
    <source>
        <strain evidence="1 2">DSM 45278</strain>
    </source>
</reference>
<organism evidence="1 2">
    <name type="scientific">Nocardiopsis sinuspersici</name>
    <dbReference type="NCBI Taxonomy" id="501010"/>
    <lineage>
        <taxon>Bacteria</taxon>
        <taxon>Bacillati</taxon>
        <taxon>Actinomycetota</taxon>
        <taxon>Actinomycetes</taxon>
        <taxon>Streptosporangiales</taxon>
        <taxon>Nocardiopsidaceae</taxon>
        <taxon>Nocardiopsis</taxon>
    </lineage>
</organism>
<proteinExistence type="predicted"/>
<dbReference type="AlphaFoldDB" id="A0A7Y9XA58"/>
<comment type="caution">
    <text evidence="1">The sequence shown here is derived from an EMBL/GenBank/DDBJ whole genome shotgun (WGS) entry which is preliminary data.</text>
</comment>